<dbReference type="PROSITE" id="PS50043">
    <property type="entry name" value="HTH_LUXR_2"/>
    <property type="match status" value="1"/>
</dbReference>
<dbReference type="SUPFAM" id="SSF46894">
    <property type="entry name" value="C-terminal effector domain of the bipartite response regulators"/>
    <property type="match status" value="1"/>
</dbReference>
<dbReference type="InterPro" id="IPR000792">
    <property type="entry name" value="Tscrpt_reg_LuxR_C"/>
</dbReference>
<gene>
    <name evidence="3" type="ORF">BAE39_22895</name>
</gene>
<dbReference type="AlphaFoldDB" id="A0A1A5HNG6"/>
<dbReference type="SUPFAM" id="SSF109604">
    <property type="entry name" value="HD-domain/PDEase-like"/>
    <property type="match status" value="1"/>
</dbReference>
<dbReference type="OrthoDB" id="9802066at2"/>
<name>A0A1A5HNG6_RHILI</name>
<dbReference type="Gene3D" id="1.10.3210.10">
    <property type="entry name" value="Hypothetical protein af1432"/>
    <property type="match status" value="2"/>
</dbReference>
<dbReference type="GO" id="GO:0006355">
    <property type="term" value="P:regulation of DNA-templated transcription"/>
    <property type="evidence" value="ECO:0007669"/>
    <property type="project" value="InterPro"/>
</dbReference>
<dbReference type="Pfam" id="PF13487">
    <property type="entry name" value="HD_5"/>
    <property type="match status" value="2"/>
</dbReference>
<reference evidence="4" key="1">
    <citation type="submission" date="2016-06" db="EMBL/GenBank/DDBJ databases">
        <title>NZP2037 Pacbio-Illumina hybrid assembly.</title>
        <authorList>
            <person name="Ramsay J.P."/>
        </authorList>
    </citation>
    <scope>NUCLEOTIDE SEQUENCE [LARGE SCALE GENOMIC DNA]</scope>
    <source>
        <strain evidence="4">R7ANS::ICEMlSym2042</strain>
    </source>
</reference>
<feature type="domain" description="HD-GYP" evidence="2">
    <location>
        <begin position="258"/>
        <end position="455"/>
    </location>
</feature>
<dbReference type="GO" id="GO:0008081">
    <property type="term" value="F:phosphoric diester hydrolase activity"/>
    <property type="evidence" value="ECO:0007669"/>
    <property type="project" value="UniProtKB-ARBA"/>
</dbReference>
<organism evidence="3 4">
    <name type="scientific">Rhizobium loti</name>
    <name type="common">Mesorhizobium loti</name>
    <dbReference type="NCBI Taxonomy" id="381"/>
    <lineage>
        <taxon>Bacteria</taxon>
        <taxon>Pseudomonadati</taxon>
        <taxon>Pseudomonadota</taxon>
        <taxon>Alphaproteobacteria</taxon>
        <taxon>Hyphomicrobiales</taxon>
        <taxon>Phyllobacteriaceae</taxon>
        <taxon>Mesorhizobium</taxon>
    </lineage>
</organism>
<dbReference type="InterPro" id="IPR036388">
    <property type="entry name" value="WH-like_DNA-bd_sf"/>
</dbReference>
<protein>
    <submittedName>
        <fullName evidence="3">LuxR family transcriptional regulator</fullName>
    </submittedName>
</protein>
<dbReference type="InterPro" id="IPR016032">
    <property type="entry name" value="Sig_transdc_resp-reg_C-effctor"/>
</dbReference>
<dbReference type="EMBL" id="LZTJ01000033">
    <property type="protein sequence ID" value="OBP70452.1"/>
    <property type="molecule type" value="Genomic_DNA"/>
</dbReference>
<dbReference type="GeneID" id="66683010"/>
<dbReference type="Pfam" id="PF00196">
    <property type="entry name" value="GerE"/>
    <property type="match status" value="1"/>
</dbReference>
<accession>A0A1A5HNG6</accession>
<proteinExistence type="predicted"/>
<evidence type="ECO:0000313" key="3">
    <source>
        <dbReference type="EMBL" id="OBP70452.1"/>
    </source>
</evidence>
<evidence type="ECO:0000313" key="4">
    <source>
        <dbReference type="Proteomes" id="UP000093748"/>
    </source>
</evidence>
<dbReference type="GO" id="GO:0003677">
    <property type="term" value="F:DNA binding"/>
    <property type="evidence" value="ECO:0007669"/>
    <property type="project" value="InterPro"/>
</dbReference>
<dbReference type="RefSeq" id="WP_032931041.1">
    <property type="nucleotide sequence ID" value="NZ_LZTI01000031.1"/>
</dbReference>
<dbReference type="InterPro" id="IPR052020">
    <property type="entry name" value="Cyclic_di-GMP/3'3'-cGAMP_PDE"/>
</dbReference>
<evidence type="ECO:0000259" key="1">
    <source>
        <dbReference type="PROSITE" id="PS50043"/>
    </source>
</evidence>
<dbReference type="Gene3D" id="1.10.10.10">
    <property type="entry name" value="Winged helix-like DNA-binding domain superfamily/Winged helix DNA-binding domain"/>
    <property type="match status" value="1"/>
</dbReference>
<feature type="domain" description="HTH luxR-type" evidence="1">
    <location>
        <begin position="451"/>
        <end position="516"/>
    </location>
</feature>
<sequence>MTDVSIRRADFMMVLAYASDLATGHSRDFALKSCVLAMRIAELAGVSDEVRRNAYHQSMLRYVGCNADTDLLSATFGDEIALRQDLVGLDMGNRAELGRVFVQAFKRFYYDLEPDAQARAIEAAMSQALAVARPVLTAHCEVAQRIGARLGLSDEIRRNLGQIYERWDGKGLPRGLSGEDVLPAVRLITLAQDAIALSDAVGIDGMAETVDSRGDGPYETDLARLVSANAAVLMEGIGATVDRDTILALEPDPPVTLDEGACDEAFLAIADMIDMRMPFTQGHSRMVSELAAGAGKRIGLPEPDVRALRWSGCIHDIGELVVPVATWMRNGPLSVRERDAAQLHAYYGERALASFGREGEAMAALVLRHHERLDGSGYHRKVGGSDLSPAARILAAAEAFQTSREERPHRKALSSEAAATQLRAAVRDGCICPDAAEAVLSFAGQPSRRAVPQALAGMTPREIEVLRLIAAGLTAKEVARKLDISPKTADHHIESVYSKIGVTTRAAAALYAVEHGLVRPGETRP</sequence>
<dbReference type="InterPro" id="IPR037522">
    <property type="entry name" value="HD_GYP_dom"/>
</dbReference>
<dbReference type="PANTHER" id="PTHR45228">
    <property type="entry name" value="CYCLIC DI-GMP PHOSPHODIESTERASE TM_0186-RELATED"/>
    <property type="match status" value="1"/>
</dbReference>
<dbReference type="InterPro" id="IPR003607">
    <property type="entry name" value="HD/PDEase_dom"/>
</dbReference>
<dbReference type="SMART" id="SM00421">
    <property type="entry name" value="HTH_LUXR"/>
    <property type="match status" value="1"/>
</dbReference>
<evidence type="ECO:0000259" key="2">
    <source>
        <dbReference type="PROSITE" id="PS51832"/>
    </source>
</evidence>
<dbReference type="CDD" id="cd00077">
    <property type="entry name" value="HDc"/>
    <property type="match status" value="1"/>
</dbReference>
<dbReference type="Proteomes" id="UP000093748">
    <property type="component" value="Unassembled WGS sequence"/>
</dbReference>
<dbReference type="PROSITE" id="PS51832">
    <property type="entry name" value="HD_GYP"/>
    <property type="match status" value="1"/>
</dbReference>
<dbReference type="PRINTS" id="PR00038">
    <property type="entry name" value="HTHLUXR"/>
</dbReference>
<comment type="caution">
    <text evidence="3">The sequence shown here is derived from an EMBL/GenBank/DDBJ whole genome shotgun (WGS) entry which is preliminary data.</text>
</comment>
<dbReference type="CDD" id="cd06170">
    <property type="entry name" value="LuxR_C_like"/>
    <property type="match status" value="1"/>
</dbReference>